<evidence type="ECO:0000256" key="1">
    <source>
        <dbReference type="SAM" id="MobiDB-lite"/>
    </source>
</evidence>
<protein>
    <submittedName>
        <fullName evidence="2">Uncharacterized protein</fullName>
    </submittedName>
</protein>
<sequence>METREMVCDGSKPTSARRDERVEEKKEREDCAMDGIEKKGIMDPNKEACICNCIIDLSKALMPMIWVITRAFPSDRRLDELQRNYIVVCQFQLLQFTRIEEKQCCSRTFPEIVFAFFISSLLCGPPSKKKEHCVKEGLLTIRGWPELYSVHFISVVVWQSDRPFGLMDVLTDLTTNATSVGVECAHLIKHEREKAPYRNRIPPQFPFVLLELQVPFGGSRSLQMILPDNYHRTVLPQHFRLIASWSQ</sequence>
<organism evidence="2 3">
    <name type="scientific">Taxus chinensis</name>
    <name type="common">Chinese yew</name>
    <name type="synonym">Taxus wallichiana var. chinensis</name>
    <dbReference type="NCBI Taxonomy" id="29808"/>
    <lineage>
        <taxon>Eukaryota</taxon>
        <taxon>Viridiplantae</taxon>
        <taxon>Streptophyta</taxon>
        <taxon>Embryophyta</taxon>
        <taxon>Tracheophyta</taxon>
        <taxon>Spermatophyta</taxon>
        <taxon>Pinopsida</taxon>
        <taxon>Pinidae</taxon>
        <taxon>Conifers II</taxon>
        <taxon>Cupressales</taxon>
        <taxon>Taxaceae</taxon>
        <taxon>Taxus</taxon>
    </lineage>
</organism>
<evidence type="ECO:0000313" key="3">
    <source>
        <dbReference type="Proteomes" id="UP000824469"/>
    </source>
</evidence>
<name>A0AA38KSL9_TAXCH</name>
<reference evidence="2 3" key="1">
    <citation type="journal article" date="2021" name="Nat. Plants">
        <title>The Taxus genome provides insights into paclitaxel biosynthesis.</title>
        <authorList>
            <person name="Xiong X."/>
            <person name="Gou J."/>
            <person name="Liao Q."/>
            <person name="Li Y."/>
            <person name="Zhou Q."/>
            <person name="Bi G."/>
            <person name="Li C."/>
            <person name="Du R."/>
            <person name="Wang X."/>
            <person name="Sun T."/>
            <person name="Guo L."/>
            <person name="Liang H."/>
            <person name="Lu P."/>
            <person name="Wu Y."/>
            <person name="Zhang Z."/>
            <person name="Ro D.K."/>
            <person name="Shang Y."/>
            <person name="Huang S."/>
            <person name="Yan J."/>
        </authorList>
    </citation>
    <scope>NUCLEOTIDE SEQUENCE [LARGE SCALE GENOMIC DNA]</scope>
    <source>
        <strain evidence="2">Ta-2019</strain>
    </source>
</reference>
<feature type="non-terminal residue" evidence="2">
    <location>
        <position position="1"/>
    </location>
</feature>
<dbReference type="AlphaFoldDB" id="A0AA38KSL9"/>
<dbReference type="EMBL" id="JAHRHJ020000007">
    <property type="protein sequence ID" value="KAH9308404.1"/>
    <property type="molecule type" value="Genomic_DNA"/>
</dbReference>
<feature type="region of interest" description="Disordered" evidence="1">
    <location>
        <begin position="1"/>
        <end position="24"/>
    </location>
</feature>
<dbReference type="Proteomes" id="UP000824469">
    <property type="component" value="Unassembled WGS sequence"/>
</dbReference>
<proteinExistence type="predicted"/>
<gene>
    <name evidence="2" type="ORF">KI387_036315</name>
</gene>
<accession>A0AA38KSL9</accession>
<comment type="caution">
    <text evidence="2">The sequence shown here is derived from an EMBL/GenBank/DDBJ whole genome shotgun (WGS) entry which is preliminary data.</text>
</comment>
<evidence type="ECO:0000313" key="2">
    <source>
        <dbReference type="EMBL" id="KAH9308404.1"/>
    </source>
</evidence>
<keyword evidence="3" id="KW-1185">Reference proteome</keyword>